<dbReference type="Gene3D" id="2.30.30.140">
    <property type="match status" value="1"/>
</dbReference>
<keyword evidence="1" id="KW-0694">RNA-binding</keyword>
<sequence length="682" mass="74024">MIEIEVKGHYGQYIKGFLRRLVEDKGVIVYADDPSTEELIPLQELRFPPKPSESMSLTAHMPVEALLSMSTQENCQDNSFTEALANLKISQSVQQSANSSRLANPLACLNCPSWWPCIVTKVRDAHAVVQLRPVLPPTDESAPHPPKEFTDLAANLSALTEICERKALRPATSDASCLSPEVIFTRSIVIPQDLLPYASDVSVHQHILGHCGKPASLYVEENRVVVISPSREVVHIVGLLEEMHIRMLRQKHGIIRYIAQTRKSQEASSDKDSANTGANSDTNAWNVGPEDGSFVETFSVPSVLMGLAIGAHGANIQNARSVKGVLHVDVLEAKRQRYESGSNAGANADSSKNGTPYYLSVFNCPQAHFKVVAESMEAAKAARAILEYCVLCLLIPKRLVGRIVGTKSTNVYSINEKAGLRHIHLESDLTEYGVSVDHVSEPNYIKLEDAHPDLATTEDANQYSAFYLLGTREAVEKARVLIEFQLECTYDLEGLEIQKRELLKDRPVGHRRDTSGPRGPAAGDEGQKGGSQVNRGRRNTNRPPRSAGDATDNHQDGSASQHEDGGAEELRKQQEEPAPHPGPSTSGPRRRGPPPAQQRGGDGTQRTNGNRHRTRNGGVGGNRAGGVEANGVTEHSGVANGAQINGKSNHIENGGTSRRPTKRQTHTTNRAAAHTAEVAASS</sequence>
<gene>
    <name evidence="4" type="ORF">HNAJ_LOCUS11551</name>
</gene>
<organism evidence="6">
    <name type="scientific">Rodentolepis nana</name>
    <name type="common">Dwarf tapeworm</name>
    <name type="synonym">Hymenolepis nana</name>
    <dbReference type="NCBI Taxonomy" id="102285"/>
    <lineage>
        <taxon>Eukaryota</taxon>
        <taxon>Metazoa</taxon>
        <taxon>Spiralia</taxon>
        <taxon>Lophotrochozoa</taxon>
        <taxon>Platyhelminthes</taxon>
        <taxon>Cestoda</taxon>
        <taxon>Eucestoda</taxon>
        <taxon>Cyclophyllidea</taxon>
        <taxon>Hymenolepididae</taxon>
        <taxon>Rodentolepis</taxon>
    </lineage>
</organism>
<dbReference type="GO" id="GO:0005634">
    <property type="term" value="C:nucleus"/>
    <property type="evidence" value="ECO:0007669"/>
    <property type="project" value="TreeGrafter"/>
</dbReference>
<evidence type="ECO:0000313" key="5">
    <source>
        <dbReference type="Proteomes" id="UP000278807"/>
    </source>
</evidence>
<dbReference type="PROSITE" id="PS50084">
    <property type="entry name" value="KH_TYPE_1"/>
    <property type="match status" value="2"/>
</dbReference>
<feature type="compositionally biased region" description="Polar residues" evidence="2">
    <location>
        <begin position="274"/>
        <end position="285"/>
    </location>
</feature>
<dbReference type="CDD" id="cd22426">
    <property type="entry name" value="KH_I_FMR1_FXR_rpt2"/>
    <property type="match status" value="1"/>
</dbReference>
<dbReference type="GO" id="GO:0045182">
    <property type="term" value="F:translation regulator activity"/>
    <property type="evidence" value="ECO:0007669"/>
    <property type="project" value="TreeGrafter"/>
</dbReference>
<keyword evidence="5" id="KW-1185">Reference proteome</keyword>
<feature type="domain" description="Agenet-like" evidence="3">
    <location>
        <begin position="3"/>
        <end position="49"/>
    </location>
</feature>
<protein>
    <submittedName>
        <fullName evidence="6">KH domain-containing protein</fullName>
    </submittedName>
</protein>
<feature type="compositionally biased region" description="Basic and acidic residues" evidence="2">
    <location>
        <begin position="551"/>
        <end position="578"/>
    </location>
</feature>
<dbReference type="InterPro" id="IPR040148">
    <property type="entry name" value="FMR1"/>
</dbReference>
<accession>A0A0R3TUV2</accession>
<dbReference type="AlphaFoldDB" id="A0A0R3TUV2"/>
<dbReference type="GO" id="GO:0051028">
    <property type="term" value="P:mRNA transport"/>
    <property type="evidence" value="ECO:0007669"/>
    <property type="project" value="TreeGrafter"/>
</dbReference>
<dbReference type="OrthoDB" id="424249at2759"/>
<dbReference type="PANTHER" id="PTHR10603">
    <property type="entry name" value="FRAGILE X MENTAL RETARDATION SYNDROME-RELATED PROTEIN"/>
    <property type="match status" value="1"/>
</dbReference>
<reference evidence="6" key="1">
    <citation type="submission" date="2017-02" db="UniProtKB">
        <authorList>
            <consortium name="WormBaseParasite"/>
        </authorList>
    </citation>
    <scope>IDENTIFICATION</scope>
</reference>
<feature type="region of interest" description="Disordered" evidence="2">
    <location>
        <begin position="506"/>
        <end position="682"/>
    </location>
</feature>
<dbReference type="InterPro" id="IPR036612">
    <property type="entry name" value="KH_dom_type_1_sf"/>
</dbReference>
<dbReference type="Pfam" id="PF18336">
    <property type="entry name" value="Tudor_FRX1"/>
    <property type="match status" value="1"/>
</dbReference>
<dbReference type="GO" id="GO:0045727">
    <property type="term" value="P:positive regulation of translation"/>
    <property type="evidence" value="ECO:0007669"/>
    <property type="project" value="TreeGrafter"/>
</dbReference>
<evidence type="ECO:0000256" key="1">
    <source>
        <dbReference type="PROSITE-ProRule" id="PRU00117"/>
    </source>
</evidence>
<dbReference type="GO" id="GO:0043488">
    <property type="term" value="P:regulation of mRNA stability"/>
    <property type="evidence" value="ECO:0007669"/>
    <property type="project" value="TreeGrafter"/>
</dbReference>
<dbReference type="GO" id="GO:0048513">
    <property type="term" value="P:animal organ development"/>
    <property type="evidence" value="ECO:0007669"/>
    <property type="project" value="TreeGrafter"/>
</dbReference>
<dbReference type="Gene3D" id="3.30.1370.10">
    <property type="entry name" value="K Homology domain, type 1"/>
    <property type="match status" value="2"/>
</dbReference>
<proteinExistence type="predicted"/>
<feature type="region of interest" description="Disordered" evidence="2">
    <location>
        <begin position="265"/>
        <end position="288"/>
    </location>
</feature>
<dbReference type="Proteomes" id="UP000278807">
    <property type="component" value="Unassembled WGS sequence"/>
</dbReference>
<evidence type="ECO:0000259" key="3">
    <source>
        <dbReference type="Pfam" id="PF18336"/>
    </source>
</evidence>
<evidence type="ECO:0000313" key="4">
    <source>
        <dbReference type="EMBL" id="VDO10707.1"/>
    </source>
</evidence>
<dbReference type="CDD" id="cd20402">
    <property type="entry name" value="Tudor_Agenet_FMRP-like_rpt1"/>
    <property type="match status" value="1"/>
</dbReference>
<dbReference type="EMBL" id="UZAE01013638">
    <property type="protein sequence ID" value="VDO10707.1"/>
    <property type="molecule type" value="Genomic_DNA"/>
</dbReference>
<dbReference type="PANTHER" id="PTHR10603:SF7">
    <property type="entry name" value="FRAGILE X MESSENGER RIBONUCLEOPROTEIN 1 HOMOLOG"/>
    <property type="match status" value="1"/>
</dbReference>
<dbReference type="InterPro" id="IPR041560">
    <property type="entry name" value="Tudor_FRM1"/>
</dbReference>
<feature type="compositionally biased region" description="Basic and acidic residues" evidence="2">
    <location>
        <begin position="506"/>
        <end position="515"/>
    </location>
</feature>
<feature type="compositionally biased region" description="Low complexity" evidence="2">
    <location>
        <begin position="666"/>
        <end position="682"/>
    </location>
</feature>
<reference evidence="4 5" key="2">
    <citation type="submission" date="2018-11" db="EMBL/GenBank/DDBJ databases">
        <authorList>
            <consortium name="Pathogen Informatics"/>
        </authorList>
    </citation>
    <scope>NUCLEOTIDE SEQUENCE [LARGE SCALE GENOMIC DNA]</scope>
</reference>
<dbReference type="STRING" id="102285.A0A0R3TUV2"/>
<dbReference type="GO" id="GO:0010494">
    <property type="term" value="C:cytoplasmic stress granule"/>
    <property type="evidence" value="ECO:0007669"/>
    <property type="project" value="TreeGrafter"/>
</dbReference>
<evidence type="ECO:0000313" key="6">
    <source>
        <dbReference type="WBParaSite" id="HNAJ_0001156101-mRNA-1"/>
    </source>
</evidence>
<evidence type="ECO:0000256" key="2">
    <source>
        <dbReference type="SAM" id="MobiDB-lite"/>
    </source>
</evidence>
<dbReference type="WBParaSite" id="HNAJ_0001156101-mRNA-1">
    <property type="protein sequence ID" value="HNAJ_0001156101-mRNA-1"/>
    <property type="gene ID" value="HNAJ_0001156101"/>
</dbReference>
<name>A0A0R3TUV2_RODNA</name>
<dbReference type="GO" id="GO:0003730">
    <property type="term" value="F:mRNA 3'-UTR binding"/>
    <property type="evidence" value="ECO:0007669"/>
    <property type="project" value="TreeGrafter"/>
</dbReference>